<dbReference type="OrthoDB" id="10071118at2759"/>
<organism evidence="2 3">
    <name type="scientific">Cucumis melo var. makuwa</name>
    <name type="common">Oriental melon</name>
    <dbReference type="NCBI Taxonomy" id="1194695"/>
    <lineage>
        <taxon>Eukaryota</taxon>
        <taxon>Viridiplantae</taxon>
        <taxon>Streptophyta</taxon>
        <taxon>Embryophyta</taxon>
        <taxon>Tracheophyta</taxon>
        <taxon>Spermatophyta</taxon>
        <taxon>Magnoliopsida</taxon>
        <taxon>eudicotyledons</taxon>
        <taxon>Gunneridae</taxon>
        <taxon>Pentapetalae</taxon>
        <taxon>rosids</taxon>
        <taxon>fabids</taxon>
        <taxon>Cucurbitales</taxon>
        <taxon>Cucurbitaceae</taxon>
        <taxon>Benincaseae</taxon>
        <taxon>Cucumis</taxon>
    </lineage>
</organism>
<evidence type="ECO:0000313" key="2">
    <source>
        <dbReference type="EMBL" id="KAA0033818.1"/>
    </source>
</evidence>
<keyword evidence="1" id="KW-1133">Transmembrane helix</keyword>
<reference evidence="2 3" key="1">
    <citation type="submission" date="2019-08" db="EMBL/GenBank/DDBJ databases">
        <title>Draft genome sequences of two oriental melons (Cucumis melo L. var makuwa).</title>
        <authorList>
            <person name="Kwon S.-Y."/>
        </authorList>
    </citation>
    <scope>NUCLEOTIDE SEQUENCE [LARGE SCALE GENOMIC DNA]</scope>
    <source>
        <strain evidence="3">cv. SW 3</strain>
        <tissue evidence="2">Leaf</tissue>
    </source>
</reference>
<dbReference type="AlphaFoldDB" id="A0A5A7ST75"/>
<dbReference type="EMBL" id="SSTE01020604">
    <property type="protein sequence ID" value="KAA0033818.1"/>
    <property type="molecule type" value="Genomic_DNA"/>
</dbReference>
<evidence type="ECO:0000313" key="3">
    <source>
        <dbReference type="Proteomes" id="UP000321393"/>
    </source>
</evidence>
<sequence length="157" mass="17461">MSDGLCRSTTGTLRSLEESDDRLRFNAVESDWASADTIGRRTHDGVWLRETEREIRNGDGELTAIRNLGYHWLLLSLIGVIWMFCGIIVSLTYRVEYSAGTVSYGITPRCVSFGSTRLICGSDGITRLVCGSDGTTRLICVSDMITRLLCCKVLLNR</sequence>
<keyword evidence="1" id="KW-0812">Transmembrane</keyword>
<name>A0A5A7ST75_CUCMM</name>
<evidence type="ECO:0000256" key="1">
    <source>
        <dbReference type="SAM" id="Phobius"/>
    </source>
</evidence>
<protein>
    <submittedName>
        <fullName evidence="2">Uncharacterized protein</fullName>
    </submittedName>
</protein>
<gene>
    <name evidence="2" type="ORF">E6C27_scaffold1735G00130</name>
</gene>
<feature type="transmembrane region" description="Helical" evidence="1">
    <location>
        <begin position="70"/>
        <end position="93"/>
    </location>
</feature>
<dbReference type="Proteomes" id="UP000321393">
    <property type="component" value="Unassembled WGS sequence"/>
</dbReference>
<accession>A0A5A7ST75</accession>
<comment type="caution">
    <text evidence="2">The sequence shown here is derived from an EMBL/GenBank/DDBJ whole genome shotgun (WGS) entry which is preliminary data.</text>
</comment>
<proteinExistence type="predicted"/>
<keyword evidence="1" id="KW-0472">Membrane</keyword>